<sequence length="112" mass="13527">MNRIGIDLDYANPPSVIELKRKILKEQKQNGLTQVLVFQTRHGYHLELIYDRDISAEENFQIREQYGDCKKRMEYSKKRYELIGGGYDILFQMKEGVWRRRVWDEIESQNQK</sequence>
<proteinExistence type="predicted"/>
<comment type="caution">
    <text evidence="1">The sequence shown here is derived from an EMBL/GenBank/DDBJ whole genome shotgun (WGS) entry which is preliminary data.</text>
</comment>
<organism evidence="1">
    <name type="scientific">candidate division WOR-3 bacterium</name>
    <dbReference type="NCBI Taxonomy" id="2052148"/>
    <lineage>
        <taxon>Bacteria</taxon>
        <taxon>Bacteria division WOR-3</taxon>
    </lineage>
</organism>
<accession>A0A7V0Q5R6</accession>
<name>A0A7V0Q5R6_UNCW3</name>
<dbReference type="Proteomes" id="UP000886381">
    <property type="component" value="Unassembled WGS sequence"/>
</dbReference>
<dbReference type="AlphaFoldDB" id="A0A7V0Q5R6"/>
<gene>
    <name evidence="1" type="ORF">ENH14_01825</name>
</gene>
<evidence type="ECO:0000313" key="1">
    <source>
        <dbReference type="EMBL" id="HDL60173.1"/>
    </source>
</evidence>
<dbReference type="EMBL" id="DRDR01000080">
    <property type="protein sequence ID" value="HDL60173.1"/>
    <property type="molecule type" value="Genomic_DNA"/>
</dbReference>
<protein>
    <submittedName>
        <fullName evidence="1">Uncharacterized protein</fullName>
    </submittedName>
</protein>
<reference evidence="1" key="1">
    <citation type="journal article" date="2020" name="mSystems">
        <title>Genome- and Community-Level Interaction Insights into Carbon Utilization and Element Cycling Functions of Hydrothermarchaeota in Hydrothermal Sediment.</title>
        <authorList>
            <person name="Zhou Z."/>
            <person name="Liu Y."/>
            <person name="Xu W."/>
            <person name="Pan J."/>
            <person name="Luo Z.H."/>
            <person name="Li M."/>
        </authorList>
    </citation>
    <scope>NUCLEOTIDE SEQUENCE [LARGE SCALE GENOMIC DNA]</scope>
    <source>
        <strain evidence="1">HyVt-28</strain>
    </source>
</reference>